<evidence type="ECO:0000313" key="2">
    <source>
        <dbReference type="Proteomes" id="UP001601058"/>
    </source>
</evidence>
<reference evidence="1 2" key="1">
    <citation type="submission" date="2024-08" db="EMBL/GenBank/DDBJ databases">
        <title>Two novel Cytobacillus novel species.</title>
        <authorList>
            <person name="Liu G."/>
        </authorList>
    </citation>
    <scope>NUCLEOTIDE SEQUENCE [LARGE SCALE GENOMIC DNA]</scope>
    <source>
        <strain evidence="1 2">FJAT-53684</strain>
    </source>
</reference>
<gene>
    <name evidence="1" type="ORF">ACFYKT_13455</name>
</gene>
<accession>A0ABW6JZK6</accession>
<comment type="caution">
    <text evidence="1">The sequence shown here is derived from an EMBL/GenBank/DDBJ whole genome shotgun (WGS) entry which is preliminary data.</text>
</comment>
<organism evidence="1 2">
    <name type="scientific">Cytobacillus mangrovibacter</name>
    <dbReference type="NCBI Taxonomy" id="3299024"/>
    <lineage>
        <taxon>Bacteria</taxon>
        <taxon>Bacillati</taxon>
        <taxon>Bacillota</taxon>
        <taxon>Bacilli</taxon>
        <taxon>Bacillales</taxon>
        <taxon>Bacillaceae</taxon>
        <taxon>Cytobacillus</taxon>
    </lineage>
</organism>
<dbReference type="RefSeq" id="WP_389220318.1">
    <property type="nucleotide sequence ID" value="NZ_JBIACJ010000006.1"/>
</dbReference>
<evidence type="ECO:0000313" key="1">
    <source>
        <dbReference type="EMBL" id="MFE8697345.1"/>
    </source>
</evidence>
<proteinExistence type="predicted"/>
<name>A0ABW6JZK6_9BACI</name>
<dbReference type="Proteomes" id="UP001601058">
    <property type="component" value="Unassembled WGS sequence"/>
</dbReference>
<protein>
    <submittedName>
        <fullName evidence="1">Uncharacterized protein</fullName>
    </submittedName>
</protein>
<dbReference type="EMBL" id="JBIACJ010000006">
    <property type="protein sequence ID" value="MFE8697345.1"/>
    <property type="molecule type" value="Genomic_DNA"/>
</dbReference>
<keyword evidence="2" id="KW-1185">Reference proteome</keyword>
<sequence length="90" mass="10736">MENLFVGYRKNGLLYGCKDYISNLKEETKADEMMKEFYQNNELENISELLNRISWQEIGEYRSIPVRRIFGDLNKKEPSWYDMGCQIVAK</sequence>